<evidence type="ECO:0000259" key="2">
    <source>
        <dbReference type="Pfam" id="PF24801"/>
    </source>
</evidence>
<keyword evidence="1" id="KW-0812">Transmembrane</keyword>
<keyword evidence="1" id="KW-1133">Transmembrane helix</keyword>
<feature type="transmembrane region" description="Helical" evidence="1">
    <location>
        <begin position="92"/>
        <end position="114"/>
    </location>
</feature>
<feature type="domain" description="Tip attachment protein J HDII-ins2" evidence="2">
    <location>
        <begin position="280"/>
        <end position="390"/>
    </location>
</feature>
<organism evidence="3 4">
    <name type="scientific">Thalassococcus profundi</name>
    <dbReference type="NCBI Taxonomy" id="2282382"/>
    <lineage>
        <taxon>Bacteria</taxon>
        <taxon>Pseudomonadati</taxon>
        <taxon>Pseudomonadota</taxon>
        <taxon>Alphaproteobacteria</taxon>
        <taxon>Rhodobacterales</taxon>
        <taxon>Roseobacteraceae</taxon>
        <taxon>Thalassococcus</taxon>
    </lineage>
</organism>
<keyword evidence="4" id="KW-1185">Reference proteome</keyword>
<evidence type="ECO:0000313" key="4">
    <source>
        <dbReference type="Proteomes" id="UP000253977"/>
    </source>
</evidence>
<evidence type="ECO:0000313" key="3">
    <source>
        <dbReference type="EMBL" id="RDD64980.1"/>
    </source>
</evidence>
<comment type="caution">
    <text evidence="3">The sequence shown here is derived from an EMBL/GenBank/DDBJ whole genome shotgun (WGS) entry which is preliminary data.</text>
</comment>
<dbReference type="OrthoDB" id="7349961at2"/>
<accession>A0A369TIB6</accession>
<dbReference type="InterPro" id="IPR055385">
    <property type="entry name" value="GpJ_HDII-ins2"/>
</dbReference>
<name>A0A369TIB6_9RHOB</name>
<proteinExistence type="predicted"/>
<sequence>MTRAGQKVLLAPFADPGEARTAITMPEGLTVGEIVAAALPGATAGDLGELRVVLVSTEASRPVPQHLWSHVRPKTGIQVVLRMVPRKDGLRSILLAVVSIAAIALAPTVAGALFGTGYTAAQLSLTGLGLQLAGRLLVNSLVPPTPPPDNRTDRPASTYALTGWSNQVRRNEAIPYLLGQHRMAPPFAATSYTEIVGDDQYVRALFTFGYGPVQIEDLRLGDTSIDDFDDIEVEIREGRPNDDPVTLYPQQVLEEPLGVELVRPFPRDDAGEIATGDPIETPVVRTTADDTDIVSLIFGFPSGLFYVKDNGDLRSRPVDIRIRQRLPGGEWSEVETLSIVAQKREGFFRQYTWQLPSRGRWEIEVTRMTQERPDTQTSDRSILSAMQSVRPEYPIAFDKPLALVAMRIRATFQLSGQLDDVNAVVRRCAPDWTGSTWAEGLPRNPAAAFRAALTGPANPYPADISELDLDALADWHDFCTARGFKYDRVHEADETLGMMLRMIARAGRATPRHDGQKWTVVIDRPDQPVIDHVSDRNARAFAWERSYQEPPDAIRVQFADETNGYQPAERIVRWPGHTGPIDLTEDLPLPGKTDPVEIWREARRAQYEVIHRPDVFTCMQDGAARVATRGDLVMGSFQTLDRTLVAARVVRVEGSVIELDERIEMDPAEVYGLRFRVHADEDDSIGTSLVREIANTGTETALLRLIVSDAMPAPGDVVHVGPLATESLPMKILEIEPAEDFSARLSLIAAAPIIDALADAEVPPAWSPRVGAPIALPASALPAPRITRIASEPVYAFPLPGAGDPEAQEAPITVLLAPGVSGAVLLSSYRIEHRLQGAPAFDSVTLPTTNGGAQIDGYMSGQVVELRAISIAANGAESPASPAILHTVGSGAAPLPAPLDPGTVTAQGGPGFAAITVLLPIGSATTAVSVFRTAPGVAPDLDTDRIGSPAAITPGTALTLYDGDATRTNAVSGGDFATGDDWTAAGGWTIAGGKATHTPGSLGTLDQPLSLTAGTTYRWSMTVSDRTASSVYLRIEGDTDVETASVADNGFASGTFVAPANVTGVTVVGRNSFDGSVDDIAIYAPTPTSAAQGAVDYYVSPQNVDDVLGALAGPFSTVIS</sequence>
<gene>
    <name evidence="3" type="ORF">DU478_17415</name>
</gene>
<dbReference type="Pfam" id="PF24801">
    <property type="entry name" value="FNIII-A_GpJ"/>
    <property type="match status" value="1"/>
</dbReference>
<reference evidence="3 4" key="1">
    <citation type="submission" date="2018-07" db="EMBL/GenBank/DDBJ databases">
        <title>Thalassococcus profundi sp. nov., a marine bacterium isolated from deep seawater of Okinawa Trough.</title>
        <authorList>
            <person name="Yu M."/>
        </authorList>
    </citation>
    <scope>NUCLEOTIDE SEQUENCE [LARGE SCALE GENOMIC DNA]</scope>
    <source>
        <strain evidence="3 4">WRAS1</strain>
    </source>
</reference>
<keyword evidence="1" id="KW-0472">Membrane</keyword>
<dbReference type="AlphaFoldDB" id="A0A369TIB6"/>
<dbReference type="RefSeq" id="WP_114512240.1">
    <property type="nucleotide sequence ID" value="NZ_QPMK01000016.1"/>
</dbReference>
<dbReference type="Proteomes" id="UP000253977">
    <property type="component" value="Unassembled WGS sequence"/>
</dbReference>
<protein>
    <submittedName>
        <fullName evidence="3">Phage tail protein</fullName>
    </submittedName>
</protein>
<evidence type="ECO:0000256" key="1">
    <source>
        <dbReference type="SAM" id="Phobius"/>
    </source>
</evidence>
<dbReference type="EMBL" id="QPMK01000016">
    <property type="protein sequence ID" value="RDD64980.1"/>
    <property type="molecule type" value="Genomic_DNA"/>
</dbReference>